<dbReference type="Pfam" id="PF25303">
    <property type="entry name" value="DUF7879"/>
    <property type="match status" value="1"/>
</dbReference>
<sequence>MQSNLFILSAIVDRVDSICAMEPFRDMHIDVDICGRKSSLRARVYNTNNIEVRLEDIPEALRTEYRFYTGDRSRHIRVVYDYTRIECAKPTVKSLSDSCFKVLMINFKRPFRKIKSLNTACMLRDHIIDAGLTLNLQKNYGAILLEYKLPLRYVTHDDNRIRLDRCVSGHVLTKEQLISNYYIDYFCKNCLSDCFIYQKK</sequence>
<evidence type="ECO:0000313" key="1">
    <source>
        <dbReference type="EMBL" id="AGE61484.1"/>
    </source>
</evidence>
<name>T1QZ81_9ABAC</name>
<dbReference type="EMBL" id="JX560540">
    <property type="protein sequence ID" value="AGE61484.1"/>
    <property type="molecule type" value="Genomic_DNA"/>
</dbReference>
<dbReference type="InterPro" id="IPR057201">
    <property type="entry name" value="DUF7879"/>
</dbReference>
<proteinExistence type="predicted"/>
<protein>
    <submittedName>
        <fullName evidence="1">Uncharacterized protein</fullName>
    </submittedName>
</protein>
<reference evidence="1" key="1">
    <citation type="journal article" date="2013" name="Genome Announc.">
        <title>Complete Genome Sequences of Five Chrysodeixis chalcites Nucleopolyhedrovirus Genotypes from a Canary Islands Isolate.</title>
        <authorList>
            <person name="Bernal A."/>
            <person name="Williams T."/>
            <person name="Munoz D."/>
            <person name="Caballero P."/>
            <person name="Simon O."/>
        </authorList>
    </citation>
    <scope>NUCLEOTIDE SEQUENCE</scope>
    <source>
        <strain evidence="1">TF1</strain>
    </source>
</reference>
<accession>T1QZ81</accession>
<organism evidence="1">
    <name type="scientific">Chrysodeixis chalcites nucleopolyhedrovirus</name>
    <dbReference type="NCBI Taxonomy" id="320432"/>
    <lineage>
        <taxon>Viruses</taxon>
        <taxon>Viruses incertae sedis</taxon>
        <taxon>Naldaviricetes</taxon>
        <taxon>Lefavirales</taxon>
        <taxon>Baculoviridae</taxon>
        <taxon>Alphabaculovirus</taxon>
        <taxon>Alphabaculovirus chrychalcites</taxon>
    </lineage>
</organism>